<name>A0ACC2AHE1_DIPCM</name>
<organism evidence="1 2">
    <name type="scientific">Diphasiastrum complanatum</name>
    <name type="common">Issler's clubmoss</name>
    <name type="synonym">Lycopodium complanatum</name>
    <dbReference type="NCBI Taxonomy" id="34168"/>
    <lineage>
        <taxon>Eukaryota</taxon>
        <taxon>Viridiplantae</taxon>
        <taxon>Streptophyta</taxon>
        <taxon>Embryophyta</taxon>
        <taxon>Tracheophyta</taxon>
        <taxon>Lycopodiopsida</taxon>
        <taxon>Lycopodiales</taxon>
        <taxon>Lycopodiaceae</taxon>
        <taxon>Lycopodioideae</taxon>
        <taxon>Diphasiastrum</taxon>
    </lineage>
</organism>
<keyword evidence="2" id="KW-1185">Reference proteome</keyword>
<dbReference type="Proteomes" id="UP001162992">
    <property type="component" value="Chromosome 21"/>
</dbReference>
<evidence type="ECO:0000313" key="1">
    <source>
        <dbReference type="EMBL" id="KAJ7516973.1"/>
    </source>
</evidence>
<comment type="caution">
    <text evidence="1">The sequence shown here is derived from an EMBL/GenBank/DDBJ whole genome shotgun (WGS) entry which is preliminary data.</text>
</comment>
<proteinExistence type="predicted"/>
<protein>
    <submittedName>
        <fullName evidence="1">Uncharacterized protein</fullName>
    </submittedName>
</protein>
<accession>A0ACC2AHE1</accession>
<gene>
    <name evidence="1" type="ORF">O6H91_21G007100</name>
</gene>
<evidence type="ECO:0000313" key="2">
    <source>
        <dbReference type="Proteomes" id="UP001162992"/>
    </source>
</evidence>
<sequence>MDETNEDGDYLCPLCMEEMDLTDRHLRPCHCGYQICVWCWHQIMELAGKDNTEGRCPACRTPYDKEKIVGAASNCEELIDLAADKKRPHKVKIKSSDGRKHLSNVRVVQRNLVYVVGFPLHLADEETLEKREYFGQYGRILKVAMSRSSSYNGQHSHNGPSASVYVTFVREEDALRCIRAVDGCILEGKLLRACFGTNKYCNAWLKNMPCNNPDCLYLHDEGTEEDSFTKEEMLAKYGSKHQHFNELTHPPHRVLGAGLPPPIPEASTALCASVSGLQHIQHQTPRVLGKASISSAGPGKATSLPAAASWGMRGKAPATKATTNTSILKKKSSGVICTSSCSSSTSSNSPLSGVAPTASGPLVETSRVASAVDTEDQCMSSSSNLRSIRSDALHYAHIDTENYDTIEPFATAPESAYSSTSSVQLNVGDVSISLGSSPTELTIVHDEILDKLENFHLPSVNLERIKHETEEETTLVVLSTPVEKKRLNEGENLQESSIVANDLSNVEDNLLQIAMPTKAGAQNLSQFRGDNSIISDILTMDFNEDGSFSSPADLAKLLRAGTLDPLVPDCSKDSSMSWKSPSSSQSRFSFARLKDREQLHGVPESHLASSGDNDRRWIDTTQMHLPATLNSVRQFEPRMDVASASRNDHESSFDHDTGIQTELSKPQTSLDRHEFLDYRNEAQMYTTEFTVPLMSTTKARLHAPPGFSMPTKVSSVYPPGFSFQNPAERPTFHGLIDESQVQDGVSSGVFGTPLSNQNISDVELIDPAIMAVGRGKSPLNAGQVGPRDAGQVVSSVLDRSQFHHLFTKGTSSTNTDPFGLGPSPSVSHSSGISDLDILLKRQQQRAGFADGKYYSLPYPLERHHNNDQDSRALSPLSSGIIDGALSARMFGHHEENFTSPMSQTSAFPIGPNSFLNLTRASMMGSLEQNGLETSELDAYHPTQRLNSHLRSSTAINRLGAGQDGSRDSLNFETAVKNLFLSSTKQDFSRINFDRYSGEQSLQSPGSVSRLDFNGKPELDRRW</sequence>
<dbReference type="EMBL" id="CM055112">
    <property type="protein sequence ID" value="KAJ7516973.1"/>
    <property type="molecule type" value="Genomic_DNA"/>
</dbReference>
<reference evidence="2" key="1">
    <citation type="journal article" date="2024" name="Proc. Natl. Acad. Sci. U.S.A.">
        <title>Extraordinary preservation of gene collinearity over three hundred million years revealed in homosporous lycophytes.</title>
        <authorList>
            <person name="Li C."/>
            <person name="Wickell D."/>
            <person name="Kuo L.Y."/>
            <person name="Chen X."/>
            <person name="Nie B."/>
            <person name="Liao X."/>
            <person name="Peng D."/>
            <person name="Ji J."/>
            <person name="Jenkins J."/>
            <person name="Williams M."/>
            <person name="Shu S."/>
            <person name="Plott C."/>
            <person name="Barry K."/>
            <person name="Rajasekar S."/>
            <person name="Grimwood J."/>
            <person name="Han X."/>
            <person name="Sun S."/>
            <person name="Hou Z."/>
            <person name="He W."/>
            <person name="Dai G."/>
            <person name="Sun C."/>
            <person name="Schmutz J."/>
            <person name="Leebens-Mack J.H."/>
            <person name="Li F.W."/>
            <person name="Wang L."/>
        </authorList>
    </citation>
    <scope>NUCLEOTIDE SEQUENCE [LARGE SCALE GENOMIC DNA]</scope>
    <source>
        <strain evidence="2">cv. PW_Plant_1</strain>
    </source>
</reference>